<gene>
    <name evidence="2" type="ORF">AACH06_23425</name>
</gene>
<dbReference type="InterPro" id="IPR005064">
    <property type="entry name" value="BUG"/>
</dbReference>
<reference evidence="2 3" key="1">
    <citation type="submission" date="2024-04" db="EMBL/GenBank/DDBJ databases">
        <title>Novel species of the genus Ideonella isolated from streams.</title>
        <authorList>
            <person name="Lu H."/>
        </authorList>
    </citation>
    <scope>NUCLEOTIDE SEQUENCE [LARGE SCALE GENOMIC DNA]</scope>
    <source>
        <strain evidence="2 3">DXS29W</strain>
    </source>
</reference>
<dbReference type="PIRSF" id="PIRSF017082">
    <property type="entry name" value="YflP"/>
    <property type="match status" value="1"/>
</dbReference>
<dbReference type="Gene3D" id="3.40.190.150">
    <property type="entry name" value="Bordetella uptake gene, domain 1"/>
    <property type="match status" value="1"/>
</dbReference>
<organism evidence="2 3">
    <name type="scientific">Ideonella lacteola</name>
    <dbReference type="NCBI Taxonomy" id="2984193"/>
    <lineage>
        <taxon>Bacteria</taxon>
        <taxon>Pseudomonadati</taxon>
        <taxon>Pseudomonadota</taxon>
        <taxon>Betaproteobacteria</taxon>
        <taxon>Burkholderiales</taxon>
        <taxon>Sphaerotilaceae</taxon>
        <taxon>Ideonella</taxon>
    </lineage>
</organism>
<protein>
    <submittedName>
        <fullName evidence="2">Tripartite tricarboxylate transporter substrate-binding protein</fullName>
    </submittedName>
</protein>
<keyword evidence="3" id="KW-1185">Reference proteome</keyword>
<dbReference type="InterPro" id="IPR042100">
    <property type="entry name" value="Bug_dom1"/>
</dbReference>
<dbReference type="PANTHER" id="PTHR42928">
    <property type="entry name" value="TRICARBOXYLATE-BINDING PROTEIN"/>
    <property type="match status" value="1"/>
</dbReference>
<sequence length="303" mass="31690">MIGTVQAAYPDKPVKVIVPFSPGAAADAVMRPLAAALSAKWGQQVLVENRPGLTVGPQAAAAAPADGYTLLFGAASTMVTTPLTTAKLPYDVQRDFVPVVRLATLPTVLVANPALGTKTLKDLLSLVRAKPGTVYYASSGRGAPNHLAMEYLLSLNGGDMVNVPYKGAAPAVVDLVGNQVQVAFMAVPSILPHVRSGRLLALAVGSSKRAAVLPQVPTVGETLPGFEYVAWYGLFAPAGTPAAVIDKVYADVVQAMETPKLREVLQAEGSEPATANGATLGRMIEQESQQWKGIIQQRKLSID</sequence>
<evidence type="ECO:0000256" key="1">
    <source>
        <dbReference type="ARBA" id="ARBA00006987"/>
    </source>
</evidence>
<proteinExistence type="inferred from homology"/>
<dbReference type="Gene3D" id="3.40.190.10">
    <property type="entry name" value="Periplasmic binding protein-like II"/>
    <property type="match status" value="1"/>
</dbReference>
<dbReference type="Pfam" id="PF03401">
    <property type="entry name" value="TctC"/>
    <property type="match status" value="1"/>
</dbReference>
<dbReference type="SUPFAM" id="SSF53850">
    <property type="entry name" value="Periplasmic binding protein-like II"/>
    <property type="match status" value="1"/>
</dbReference>
<dbReference type="PANTHER" id="PTHR42928:SF5">
    <property type="entry name" value="BLR1237 PROTEIN"/>
    <property type="match status" value="1"/>
</dbReference>
<comment type="caution">
    <text evidence="2">The sequence shown here is derived from an EMBL/GenBank/DDBJ whole genome shotgun (WGS) entry which is preliminary data.</text>
</comment>
<comment type="similarity">
    <text evidence="1">Belongs to the UPF0065 (bug) family.</text>
</comment>
<evidence type="ECO:0000313" key="2">
    <source>
        <dbReference type="EMBL" id="MEK8033785.1"/>
    </source>
</evidence>
<dbReference type="Proteomes" id="UP001371218">
    <property type="component" value="Unassembled WGS sequence"/>
</dbReference>
<evidence type="ECO:0000313" key="3">
    <source>
        <dbReference type="Proteomes" id="UP001371218"/>
    </source>
</evidence>
<accession>A0ABU9BYX9</accession>
<dbReference type="RefSeq" id="WP_341428209.1">
    <property type="nucleotide sequence ID" value="NZ_JBBUTG010000021.1"/>
</dbReference>
<dbReference type="EMBL" id="JBBUTG010000021">
    <property type="protein sequence ID" value="MEK8033785.1"/>
    <property type="molecule type" value="Genomic_DNA"/>
</dbReference>
<name>A0ABU9BYX9_9BURK</name>